<dbReference type="FunFam" id="3.30.70.270:FF:000001">
    <property type="entry name" value="Diguanylate cyclase domain protein"/>
    <property type="match status" value="1"/>
</dbReference>
<reference evidence="6" key="1">
    <citation type="journal article" date="2013" name="Genome Announc.">
        <title>Draft Genome Sequence of Agarivorans albus Strain MKT 106T, an Agarolytic Marine Bacterium.</title>
        <authorList>
            <person name="Yasuike M."/>
            <person name="Nakamura Y."/>
            <person name="Kai W."/>
            <person name="Fujiwara A."/>
            <person name="Fukui Y."/>
            <person name="Satomi M."/>
            <person name="Sano M."/>
        </authorList>
    </citation>
    <scope>NUCLEOTIDE SEQUENCE [LARGE SCALE GENOMIC DNA]</scope>
</reference>
<comment type="cofactor">
    <cofactor evidence="1">
        <name>Mg(2+)</name>
        <dbReference type="ChEBI" id="CHEBI:18420"/>
    </cofactor>
</comment>
<keyword evidence="4" id="KW-1133">Transmembrane helix</keyword>
<dbReference type="Pfam" id="PF13426">
    <property type="entry name" value="PAS_9"/>
    <property type="match status" value="1"/>
</dbReference>
<dbReference type="GO" id="GO:0043709">
    <property type="term" value="P:cell adhesion involved in single-species biofilm formation"/>
    <property type="evidence" value="ECO:0007669"/>
    <property type="project" value="TreeGrafter"/>
</dbReference>
<dbReference type="SUPFAM" id="SSF55073">
    <property type="entry name" value="Nucleotide cyclase"/>
    <property type="match status" value="1"/>
</dbReference>
<dbReference type="OrthoDB" id="5620448at2"/>
<dbReference type="NCBIfam" id="TIGR00254">
    <property type="entry name" value="GGDEF"/>
    <property type="match status" value="1"/>
</dbReference>
<dbReference type="SUPFAM" id="SSF55785">
    <property type="entry name" value="PYP-like sensor domain (PAS domain)"/>
    <property type="match status" value="1"/>
</dbReference>
<dbReference type="GO" id="GO:1902201">
    <property type="term" value="P:negative regulation of bacterial-type flagellum-dependent cell motility"/>
    <property type="evidence" value="ECO:0007669"/>
    <property type="project" value="TreeGrafter"/>
</dbReference>
<dbReference type="STRING" id="1331007.AALB_3565"/>
<dbReference type="InterPro" id="IPR000014">
    <property type="entry name" value="PAS"/>
</dbReference>
<dbReference type="Gene3D" id="3.30.450.20">
    <property type="entry name" value="PAS domain"/>
    <property type="match status" value="1"/>
</dbReference>
<accession>R9PQA6</accession>
<feature type="transmembrane region" description="Helical" evidence="4">
    <location>
        <begin position="302"/>
        <end position="323"/>
    </location>
</feature>
<dbReference type="PANTHER" id="PTHR45138">
    <property type="entry name" value="REGULATORY COMPONENTS OF SENSORY TRANSDUCTION SYSTEM"/>
    <property type="match status" value="1"/>
</dbReference>
<dbReference type="Proteomes" id="UP000014461">
    <property type="component" value="Unassembled WGS sequence"/>
</dbReference>
<dbReference type="InterPro" id="IPR043128">
    <property type="entry name" value="Rev_trsase/Diguanyl_cyclase"/>
</dbReference>
<sequence length="621" mass="70520">MNSRFLKNNISWQKKAGFWALLVTLLFAAVLSHRYQTIKHQIVEEVELSFGGFKTANKHLISLLSQRLSLLTRTLGLLNYVNDESELTLVTLATEWQRIARDVNLEGNFYYVHRDGRVDLALNQSKEGHTLEWSSGINPIIKNYFKGLSWRDEGVISTKVIYDKSNQQTYYVLYIPVFDKWSKLVGWMVNEYDQQAINQTVHFVGRPMLVERAVIVTSDDIVIEGDFSQDTSKKLLNLVGKLDYSSLSDYFDDKPYRDGASPYDVGSGLMFTSVLDEYEDSNPNTAFLYISYKDLATDSRHWLIFIAIVYLVSIVGCFFAAYLTEMIRREKAVVEELNALREAAFEGEFSQVIINPTGKVMQVNQYLAKKVGVDAEQMIGTKLTDFGQSDPGFDEVLKIAAEEGSWLGEVSILGNNGLNTIQQMTVTAVYWQGKLHNFVCSSIDISAQKTLEDKLMQLANTDPLTGAANRRHFEDSVFLEQSRSDRNGSRFSILMIDVDHFKQLNDQYGHDTGDLCLIRLVETITKLKRETDLLARWGGEEFIMLLPETDLTQAINLAERLRLAFEQDKAVPSFTCSFGITQSEKDSSFAILYKQADKALYTAKNNGRNQVVEYASLMETD</sequence>
<dbReference type="GO" id="GO:0052621">
    <property type="term" value="F:diguanylate cyclase activity"/>
    <property type="evidence" value="ECO:0007669"/>
    <property type="project" value="UniProtKB-EC"/>
</dbReference>
<dbReference type="InterPro" id="IPR050469">
    <property type="entry name" value="Diguanylate_Cyclase"/>
</dbReference>
<dbReference type="RefSeq" id="WP_016403252.1">
    <property type="nucleotide sequence ID" value="NZ_BARX01000028.1"/>
</dbReference>
<dbReference type="PROSITE" id="PS50887">
    <property type="entry name" value="GGDEF"/>
    <property type="match status" value="1"/>
</dbReference>
<evidence type="ECO:0000313" key="6">
    <source>
        <dbReference type="EMBL" id="GAD03485.1"/>
    </source>
</evidence>
<dbReference type="EMBL" id="BARX01000028">
    <property type="protein sequence ID" value="GAD03485.1"/>
    <property type="molecule type" value="Genomic_DNA"/>
</dbReference>
<protein>
    <recommendedName>
        <fullName evidence="2">diguanylate cyclase</fullName>
        <ecNumber evidence="2">2.7.7.65</ecNumber>
    </recommendedName>
</protein>
<dbReference type="InterPro" id="IPR000160">
    <property type="entry name" value="GGDEF_dom"/>
</dbReference>
<keyword evidence="7" id="KW-1185">Reference proteome</keyword>
<dbReference type="InterPro" id="IPR035965">
    <property type="entry name" value="PAS-like_dom_sf"/>
</dbReference>
<keyword evidence="4" id="KW-0472">Membrane</keyword>
<evidence type="ECO:0000256" key="4">
    <source>
        <dbReference type="SAM" id="Phobius"/>
    </source>
</evidence>
<evidence type="ECO:0000256" key="3">
    <source>
        <dbReference type="ARBA" id="ARBA00034247"/>
    </source>
</evidence>
<dbReference type="Pfam" id="PF00990">
    <property type="entry name" value="GGDEF"/>
    <property type="match status" value="1"/>
</dbReference>
<keyword evidence="4" id="KW-0812">Transmembrane</keyword>
<comment type="catalytic activity">
    <reaction evidence="3">
        <text>2 GTP = 3',3'-c-di-GMP + 2 diphosphate</text>
        <dbReference type="Rhea" id="RHEA:24898"/>
        <dbReference type="ChEBI" id="CHEBI:33019"/>
        <dbReference type="ChEBI" id="CHEBI:37565"/>
        <dbReference type="ChEBI" id="CHEBI:58805"/>
        <dbReference type="EC" id="2.7.7.65"/>
    </reaction>
</comment>
<feature type="domain" description="GGDEF" evidence="5">
    <location>
        <begin position="489"/>
        <end position="616"/>
    </location>
</feature>
<dbReference type="Gene3D" id="3.30.70.270">
    <property type="match status" value="1"/>
</dbReference>
<dbReference type="SMART" id="SM00267">
    <property type="entry name" value="GGDEF"/>
    <property type="match status" value="1"/>
</dbReference>
<organism evidence="6 7">
    <name type="scientific">Agarivorans albus MKT 106</name>
    <dbReference type="NCBI Taxonomy" id="1331007"/>
    <lineage>
        <taxon>Bacteria</taxon>
        <taxon>Pseudomonadati</taxon>
        <taxon>Pseudomonadota</taxon>
        <taxon>Gammaproteobacteria</taxon>
        <taxon>Alteromonadales</taxon>
        <taxon>Alteromonadaceae</taxon>
        <taxon>Agarivorans</taxon>
    </lineage>
</organism>
<proteinExistence type="predicted"/>
<comment type="caution">
    <text evidence="6">The sequence shown here is derived from an EMBL/GenBank/DDBJ whole genome shotgun (WGS) entry which is preliminary data.</text>
</comment>
<evidence type="ECO:0000256" key="2">
    <source>
        <dbReference type="ARBA" id="ARBA00012528"/>
    </source>
</evidence>
<evidence type="ECO:0000256" key="1">
    <source>
        <dbReference type="ARBA" id="ARBA00001946"/>
    </source>
</evidence>
<dbReference type="AlphaFoldDB" id="R9PQA6"/>
<dbReference type="GO" id="GO:0005886">
    <property type="term" value="C:plasma membrane"/>
    <property type="evidence" value="ECO:0007669"/>
    <property type="project" value="TreeGrafter"/>
</dbReference>
<dbReference type="InterPro" id="IPR029787">
    <property type="entry name" value="Nucleotide_cyclase"/>
</dbReference>
<dbReference type="CDD" id="cd01949">
    <property type="entry name" value="GGDEF"/>
    <property type="match status" value="1"/>
</dbReference>
<dbReference type="EC" id="2.7.7.65" evidence="2"/>
<gene>
    <name evidence="6" type="ORF">AALB_3565</name>
</gene>
<evidence type="ECO:0000313" key="7">
    <source>
        <dbReference type="Proteomes" id="UP000014461"/>
    </source>
</evidence>
<dbReference type="PANTHER" id="PTHR45138:SF9">
    <property type="entry name" value="DIGUANYLATE CYCLASE DGCM-RELATED"/>
    <property type="match status" value="1"/>
</dbReference>
<name>R9PQA6_AGAAL</name>
<evidence type="ECO:0000259" key="5">
    <source>
        <dbReference type="PROSITE" id="PS50887"/>
    </source>
</evidence>